<dbReference type="InterPro" id="IPR036383">
    <property type="entry name" value="TSP1_rpt_sf"/>
</dbReference>
<dbReference type="InterPro" id="IPR000884">
    <property type="entry name" value="TSP1_rpt"/>
</dbReference>
<dbReference type="SUPFAM" id="SSF82895">
    <property type="entry name" value="TSP-1 type 1 repeat"/>
    <property type="match status" value="1"/>
</dbReference>
<dbReference type="AlphaFoldDB" id="A0A6V7VED4"/>
<dbReference type="OrthoDB" id="504708at2759"/>
<accession>A0A6V7VED4</accession>
<name>A0A6V7VED4_MELEN</name>
<sequence>MRGENSYTVFVKFSRFMDASFVFCVFTVVLNLCNAGPVNVRIETENNKNFHVGPEPRTRFELVEQYAPLATAKKVHQDSPPSRAFASSLSKNWQPIRPNIAKQPVQVIVDFGNVGRDGTTEQPSPLKLTSVGEADEQKIQTETITQSQWLDWSKWSKCENGERVRNRTCIVVNNIPCEKGQNIERQKCYSTQTNSGLKFAQDPTIIEREIRGELASPR</sequence>
<gene>
    <name evidence="1" type="ORF">MENT_LOCUS24346</name>
</gene>
<dbReference type="Proteomes" id="UP000580250">
    <property type="component" value="Unassembled WGS sequence"/>
</dbReference>
<dbReference type="EMBL" id="CAJEWN010000206">
    <property type="protein sequence ID" value="CAD2172778.1"/>
    <property type="molecule type" value="Genomic_DNA"/>
</dbReference>
<organism evidence="1 2">
    <name type="scientific">Meloidogyne enterolobii</name>
    <name type="common">Root-knot nematode worm</name>
    <name type="synonym">Meloidogyne mayaguensis</name>
    <dbReference type="NCBI Taxonomy" id="390850"/>
    <lineage>
        <taxon>Eukaryota</taxon>
        <taxon>Metazoa</taxon>
        <taxon>Ecdysozoa</taxon>
        <taxon>Nematoda</taxon>
        <taxon>Chromadorea</taxon>
        <taxon>Rhabditida</taxon>
        <taxon>Tylenchina</taxon>
        <taxon>Tylenchomorpha</taxon>
        <taxon>Tylenchoidea</taxon>
        <taxon>Meloidogynidae</taxon>
        <taxon>Meloidogyninae</taxon>
        <taxon>Meloidogyne</taxon>
    </lineage>
</organism>
<dbReference type="PROSITE" id="PS50092">
    <property type="entry name" value="TSP1"/>
    <property type="match status" value="1"/>
</dbReference>
<evidence type="ECO:0000313" key="2">
    <source>
        <dbReference type="Proteomes" id="UP000580250"/>
    </source>
</evidence>
<protein>
    <submittedName>
        <fullName evidence="1">Uncharacterized protein</fullName>
    </submittedName>
</protein>
<proteinExistence type="predicted"/>
<comment type="caution">
    <text evidence="1">The sequence shown here is derived from an EMBL/GenBank/DDBJ whole genome shotgun (WGS) entry which is preliminary data.</text>
</comment>
<evidence type="ECO:0000313" key="1">
    <source>
        <dbReference type="EMBL" id="CAD2172778.1"/>
    </source>
</evidence>
<reference evidence="1 2" key="1">
    <citation type="submission" date="2020-08" db="EMBL/GenBank/DDBJ databases">
        <authorList>
            <person name="Koutsovoulos G."/>
            <person name="Danchin GJ E."/>
        </authorList>
    </citation>
    <scope>NUCLEOTIDE SEQUENCE [LARGE SCALE GENOMIC DNA]</scope>
</reference>